<organism evidence="1 2">
    <name type="scientific">Corallococcus sicarius</name>
    <dbReference type="NCBI Taxonomy" id="2316726"/>
    <lineage>
        <taxon>Bacteria</taxon>
        <taxon>Pseudomonadati</taxon>
        <taxon>Myxococcota</taxon>
        <taxon>Myxococcia</taxon>
        <taxon>Myxococcales</taxon>
        <taxon>Cystobacterineae</taxon>
        <taxon>Myxococcaceae</taxon>
        <taxon>Corallococcus</taxon>
    </lineage>
</organism>
<evidence type="ECO:0000313" key="2">
    <source>
        <dbReference type="Proteomes" id="UP000273405"/>
    </source>
</evidence>
<dbReference type="Proteomes" id="UP000273405">
    <property type="component" value="Unassembled WGS sequence"/>
</dbReference>
<protein>
    <submittedName>
        <fullName evidence="1">DUF3006 family protein</fullName>
    </submittedName>
</protein>
<gene>
    <name evidence="1" type="ORF">D7X12_36455</name>
</gene>
<sequence>MGAGVLLLGLGMGPVRVELLEDTRARVVRTGSGQACTVERWTLPPGAREGDIVMDGRLDPERTEQLRREVARKRAALTVPLPPGLEL</sequence>
<proteinExistence type="predicted"/>
<keyword evidence="2" id="KW-1185">Reference proteome</keyword>
<dbReference type="OrthoDB" id="5383230at2"/>
<accession>A0A3A8MZN8</accession>
<reference evidence="2" key="1">
    <citation type="submission" date="2018-09" db="EMBL/GenBank/DDBJ databases">
        <authorList>
            <person name="Livingstone P.G."/>
            <person name="Whitworth D.E."/>
        </authorList>
    </citation>
    <scope>NUCLEOTIDE SEQUENCE [LARGE SCALE GENOMIC DNA]</scope>
    <source>
        <strain evidence="2">CA040B</strain>
    </source>
</reference>
<evidence type="ECO:0000313" key="1">
    <source>
        <dbReference type="EMBL" id="RKH33142.1"/>
    </source>
</evidence>
<dbReference type="EMBL" id="RAWG01000386">
    <property type="protein sequence ID" value="RKH33142.1"/>
    <property type="molecule type" value="Genomic_DNA"/>
</dbReference>
<comment type="caution">
    <text evidence="1">The sequence shown here is derived from an EMBL/GenBank/DDBJ whole genome shotgun (WGS) entry which is preliminary data.</text>
</comment>
<name>A0A3A8MZN8_9BACT</name>
<dbReference type="RefSeq" id="WP_120629816.1">
    <property type="nucleotide sequence ID" value="NZ_RAWG01000386.1"/>
</dbReference>
<dbReference type="AlphaFoldDB" id="A0A3A8MZN8"/>